<feature type="region of interest" description="Disordered" evidence="1">
    <location>
        <begin position="142"/>
        <end position="166"/>
    </location>
</feature>
<proteinExistence type="predicted"/>
<evidence type="ECO:0000313" key="2">
    <source>
        <dbReference type="EMBL" id="SZX60859.1"/>
    </source>
</evidence>
<reference evidence="2 3" key="1">
    <citation type="submission" date="2016-10" db="EMBL/GenBank/DDBJ databases">
        <authorList>
            <person name="Cai Z."/>
        </authorList>
    </citation>
    <scope>NUCLEOTIDE SEQUENCE [LARGE SCALE GENOMIC DNA]</scope>
</reference>
<dbReference type="Proteomes" id="UP000256970">
    <property type="component" value="Unassembled WGS sequence"/>
</dbReference>
<keyword evidence="3" id="KW-1185">Reference proteome</keyword>
<sequence>MQPAADELAPAGSSLVTSFTTADANGLTSRTASKAAEGAFAGQPSFSLGPIDLHAGSLVRQFRVRQKFSLSDNLEAAAGLAYDFKSQKVGPTGSLIYRLDPDNKKSRIELSTTDKKLLLRKGWQVKIKQATVGVSAEASLSLQDPHADPGSNPKLAKTSNPSSRSSNSFLAGLSSISSSMHPDLHLSLDYVKPLKYELIGIGLVLLLNMPLKLNNKEAEFGGPWGLGALKGFARGSVKRAGFMRWQLAAQEGSAVLDI</sequence>
<evidence type="ECO:0000313" key="3">
    <source>
        <dbReference type="Proteomes" id="UP000256970"/>
    </source>
</evidence>
<accession>A0A383V7Z3</accession>
<evidence type="ECO:0000256" key="1">
    <source>
        <dbReference type="SAM" id="MobiDB-lite"/>
    </source>
</evidence>
<name>A0A383V7Z3_TETOB</name>
<dbReference type="OrthoDB" id="538147at2759"/>
<dbReference type="EMBL" id="FNXT01000112">
    <property type="protein sequence ID" value="SZX60859.1"/>
    <property type="molecule type" value="Genomic_DNA"/>
</dbReference>
<organism evidence="2 3">
    <name type="scientific">Tetradesmus obliquus</name>
    <name type="common">Green alga</name>
    <name type="synonym">Acutodesmus obliquus</name>
    <dbReference type="NCBI Taxonomy" id="3088"/>
    <lineage>
        <taxon>Eukaryota</taxon>
        <taxon>Viridiplantae</taxon>
        <taxon>Chlorophyta</taxon>
        <taxon>core chlorophytes</taxon>
        <taxon>Chlorophyceae</taxon>
        <taxon>CS clade</taxon>
        <taxon>Sphaeropleales</taxon>
        <taxon>Scenedesmaceae</taxon>
        <taxon>Tetradesmus</taxon>
    </lineage>
</organism>
<protein>
    <submittedName>
        <fullName evidence="2">Uncharacterized protein</fullName>
    </submittedName>
</protein>
<gene>
    <name evidence="2" type="ORF">BQ4739_LOCUS1400</name>
</gene>
<dbReference type="AlphaFoldDB" id="A0A383V7Z3"/>